<name>A0ABP8Z8U4_9MICO</name>
<feature type="compositionally biased region" description="Pro residues" evidence="1">
    <location>
        <begin position="194"/>
        <end position="204"/>
    </location>
</feature>
<dbReference type="Proteomes" id="UP001500121">
    <property type="component" value="Unassembled WGS sequence"/>
</dbReference>
<sequence>MEWFVPSIRFRLETLTGLAARVAAEYGPDARIVDTEESIVGGIAGIFGRRVVDVTVEVPDRAAPEGAHEFSMRSRVGLAALLDDADAADLAPASANGADPWAVPAPAAQVSTQGGDFASVLDALRIDVEPGEAAGGTPARPLRPREPAATPTTFTALKPQRPPMRAITASVPVRALEATPVRPAPRRAAAPAPAVAPPAPPAAPAEPTAAEVAAVQQYVWATAQPRSRMGRTTPGAPPPQRNRAGDLLLLVGLGDDPVHVAKALRARMQKGYVCDGGAIEGNTRRRVDDRRGAVAARAYGVRSDQPVIVAYGVGRGPLAERELEQLLSIDSDQSWLVVDAGREPEETLEWTGRLRGRLQVDAVASLRAPRAGRHEALAAIGLPEAWRELAG</sequence>
<feature type="region of interest" description="Disordered" evidence="1">
    <location>
        <begin position="183"/>
        <end position="206"/>
    </location>
</feature>
<evidence type="ECO:0000256" key="1">
    <source>
        <dbReference type="SAM" id="MobiDB-lite"/>
    </source>
</evidence>
<evidence type="ECO:0000313" key="3">
    <source>
        <dbReference type="Proteomes" id="UP001500121"/>
    </source>
</evidence>
<dbReference type="EMBL" id="BAABLP010000004">
    <property type="protein sequence ID" value="GAA4749528.1"/>
    <property type="molecule type" value="Genomic_DNA"/>
</dbReference>
<keyword evidence="3" id="KW-1185">Reference proteome</keyword>
<feature type="compositionally biased region" description="Low complexity" evidence="1">
    <location>
        <begin position="183"/>
        <end position="193"/>
    </location>
</feature>
<comment type="caution">
    <text evidence="2">The sequence shown here is derived from an EMBL/GenBank/DDBJ whole genome shotgun (WGS) entry which is preliminary data.</text>
</comment>
<proteinExistence type="predicted"/>
<gene>
    <name evidence="2" type="ORF">GCM10025783_22310</name>
</gene>
<organism evidence="2 3">
    <name type="scientific">Amnibacterium soli</name>
    <dbReference type="NCBI Taxonomy" id="1282736"/>
    <lineage>
        <taxon>Bacteria</taxon>
        <taxon>Bacillati</taxon>
        <taxon>Actinomycetota</taxon>
        <taxon>Actinomycetes</taxon>
        <taxon>Micrococcales</taxon>
        <taxon>Microbacteriaceae</taxon>
        <taxon>Amnibacterium</taxon>
    </lineage>
</organism>
<accession>A0ABP8Z8U4</accession>
<reference evidence="3" key="1">
    <citation type="journal article" date="2019" name="Int. J. Syst. Evol. Microbiol.">
        <title>The Global Catalogue of Microorganisms (GCM) 10K type strain sequencing project: providing services to taxonomists for standard genome sequencing and annotation.</title>
        <authorList>
            <consortium name="The Broad Institute Genomics Platform"/>
            <consortium name="The Broad Institute Genome Sequencing Center for Infectious Disease"/>
            <person name="Wu L."/>
            <person name="Ma J."/>
        </authorList>
    </citation>
    <scope>NUCLEOTIDE SEQUENCE [LARGE SCALE GENOMIC DNA]</scope>
    <source>
        <strain evidence="3">JCM 19015</strain>
    </source>
</reference>
<protein>
    <submittedName>
        <fullName evidence="2">Uncharacterized protein</fullName>
    </submittedName>
</protein>
<evidence type="ECO:0000313" key="2">
    <source>
        <dbReference type="EMBL" id="GAA4749528.1"/>
    </source>
</evidence>